<dbReference type="GO" id="GO:0016787">
    <property type="term" value="F:hydrolase activity"/>
    <property type="evidence" value="ECO:0007669"/>
    <property type="project" value="UniProtKB-KW"/>
</dbReference>
<evidence type="ECO:0000313" key="3">
    <source>
        <dbReference type="Proteomes" id="UP000004478"/>
    </source>
</evidence>
<keyword evidence="3" id="KW-1185">Reference proteome</keyword>
<dbReference type="Proteomes" id="UP000004478">
    <property type="component" value="Unassembled WGS sequence"/>
</dbReference>
<dbReference type="InterPro" id="IPR026336">
    <property type="entry name" value="PdeM-like"/>
</dbReference>
<dbReference type="EMBL" id="AMGM01000006">
    <property type="protein sequence ID" value="EKB50710.1"/>
    <property type="molecule type" value="Genomic_DNA"/>
</dbReference>
<organism evidence="2 3">
    <name type="scientific">Cecembia lonarensis (strain CCUG 58316 / KCTC 22772 / LW9)</name>
    <dbReference type="NCBI Taxonomy" id="1225176"/>
    <lineage>
        <taxon>Bacteria</taxon>
        <taxon>Pseudomonadati</taxon>
        <taxon>Bacteroidota</taxon>
        <taxon>Cytophagia</taxon>
        <taxon>Cytophagales</taxon>
        <taxon>Cyclobacteriaceae</taxon>
        <taxon>Cecembia</taxon>
    </lineage>
</organism>
<dbReference type="PANTHER" id="PTHR39323:SF1">
    <property type="entry name" value="BLR1149 PROTEIN"/>
    <property type="match status" value="1"/>
</dbReference>
<dbReference type="Pfam" id="PF00149">
    <property type="entry name" value="Metallophos"/>
    <property type="match status" value="1"/>
</dbReference>
<gene>
    <name evidence="2" type="ORF">B879_00690</name>
</gene>
<feature type="domain" description="Calcineurin-like phosphoesterase" evidence="1">
    <location>
        <begin position="41"/>
        <end position="133"/>
    </location>
</feature>
<dbReference type="SUPFAM" id="SSF56300">
    <property type="entry name" value="Metallo-dependent phosphatases"/>
    <property type="match status" value="1"/>
</dbReference>
<proteinExistence type="predicted"/>
<dbReference type="InterPro" id="IPR004843">
    <property type="entry name" value="Calcineurin-like_PHP"/>
</dbReference>
<name>K1L2W3_CECL9</name>
<dbReference type="InterPro" id="IPR024173">
    <property type="entry name" value="Pesterase_MJ0037-like"/>
</dbReference>
<dbReference type="InterPro" id="IPR029052">
    <property type="entry name" value="Metallo-depent_PP-like"/>
</dbReference>
<evidence type="ECO:0000259" key="1">
    <source>
        <dbReference type="Pfam" id="PF00149"/>
    </source>
</evidence>
<keyword evidence="2" id="KW-0378">Hydrolase</keyword>
<comment type="caution">
    <text evidence="2">The sequence shown here is derived from an EMBL/GenBank/DDBJ whole genome shotgun (WGS) entry which is preliminary data.</text>
</comment>
<dbReference type="PANTHER" id="PTHR39323">
    <property type="entry name" value="BLR1149 PROTEIN"/>
    <property type="match status" value="1"/>
</dbReference>
<evidence type="ECO:0000313" key="2">
    <source>
        <dbReference type="EMBL" id="EKB50710.1"/>
    </source>
</evidence>
<dbReference type="PATRIC" id="fig|1225176.3.peg.736"/>
<reference evidence="2 3" key="1">
    <citation type="journal article" date="2012" name="J. Bacteriol.">
        <title>Draft Genome Sequence of Cecembia lonarensis Strain LW9T, Isolated from Lonar Lake, a Haloalkaline Lake in India.</title>
        <authorList>
            <person name="Shivaji S."/>
            <person name="Ara S."/>
            <person name="Singh A."/>
            <person name="Pinnaka A.K."/>
        </authorList>
    </citation>
    <scope>NUCLEOTIDE SEQUENCE [LARGE SCALE GENOMIC DNA]</scope>
    <source>
        <strain evidence="2 3">LW9</strain>
    </source>
</reference>
<dbReference type="PIRSF" id="PIRSF000887">
    <property type="entry name" value="Pesterase_MJ0037"/>
    <property type="match status" value="1"/>
</dbReference>
<accession>K1L2W3</accession>
<sequence>MHQQSKPKVSTQTIPLELTLKNTHFLLLPEKAIFLPKHHCLLIADPHFGKAAHFRKAGIPVPEKVHLVDYLKIESLINRFAPKEIFFLGDLFHSDFNNSWHDLEAFLSLYPKIKFHLIKGNHDILPEGFYRSEYWQLHDQSIILGELVLSHEPEPSIPVNTINVCGHIHPGVSLYGAGRQKLTMPCFFVSPERIILPAFGRFTGLAKMECGKNDRVFAVADKKVLEIKLSS</sequence>
<protein>
    <submittedName>
        <fullName evidence="2">Putative phosphoesterase or phosphohydrolase</fullName>
    </submittedName>
</protein>
<dbReference type="AlphaFoldDB" id="K1L2W3"/>
<dbReference type="Gene3D" id="3.60.21.10">
    <property type="match status" value="1"/>
</dbReference>
<dbReference type="NCBIfam" id="TIGR04123">
    <property type="entry name" value="P_estr_lig_assc"/>
    <property type="match status" value="1"/>
</dbReference>
<dbReference type="OrthoDB" id="9795838at2"/>